<reference evidence="2" key="1">
    <citation type="journal article" date="2020" name="Nature">
        <title>Giant virus diversity and host interactions through global metagenomics.</title>
        <authorList>
            <person name="Schulz F."/>
            <person name="Roux S."/>
            <person name="Paez-Espino D."/>
            <person name="Jungbluth S."/>
            <person name="Walsh D.A."/>
            <person name="Denef V.J."/>
            <person name="McMahon K.D."/>
            <person name="Konstantinidis K.T."/>
            <person name="Eloe-Fadrosh E.A."/>
            <person name="Kyrpides N.C."/>
            <person name="Woyke T."/>
        </authorList>
    </citation>
    <scope>NUCLEOTIDE SEQUENCE</scope>
    <source>
        <strain evidence="2">GVMAG-M-3300005589-24</strain>
    </source>
</reference>
<evidence type="ECO:0000256" key="1">
    <source>
        <dbReference type="SAM" id="Phobius"/>
    </source>
</evidence>
<dbReference type="AlphaFoldDB" id="A0A6C0EQH5"/>
<accession>A0A6C0EQH5</accession>
<sequence>MYLAILLSVGLLFWAFDGHTIVWKKWNDFRRVNALVETKYKTIGMIVWISIKMIAKMYWINFLQWANNTIHHRDKHTVEISYMHKGRMYTISITPHRGPPSVLLVTDENWEDVSDEVLPFLGAGEDWHGNEFTPSYWGKETLTFEMAMDGSKTFSKDEVIKLKTG</sequence>
<organism evidence="2">
    <name type="scientific">viral metagenome</name>
    <dbReference type="NCBI Taxonomy" id="1070528"/>
    <lineage>
        <taxon>unclassified sequences</taxon>
        <taxon>metagenomes</taxon>
        <taxon>organismal metagenomes</taxon>
    </lineage>
</organism>
<keyword evidence="1" id="KW-1133">Transmembrane helix</keyword>
<proteinExistence type="predicted"/>
<name>A0A6C0EQH5_9ZZZZ</name>
<feature type="transmembrane region" description="Helical" evidence="1">
    <location>
        <begin position="42"/>
        <end position="63"/>
    </location>
</feature>
<keyword evidence="1" id="KW-0812">Transmembrane</keyword>
<keyword evidence="1" id="KW-0472">Membrane</keyword>
<evidence type="ECO:0000313" key="2">
    <source>
        <dbReference type="EMBL" id="QHT29555.1"/>
    </source>
</evidence>
<dbReference type="EMBL" id="MN738878">
    <property type="protein sequence ID" value="QHT29555.1"/>
    <property type="molecule type" value="Genomic_DNA"/>
</dbReference>
<protein>
    <submittedName>
        <fullName evidence="2">Uncharacterized protein</fullName>
    </submittedName>
</protein>